<dbReference type="RefSeq" id="WP_235705073.1">
    <property type="nucleotide sequence ID" value="NZ_JAKGBZ010000030.1"/>
</dbReference>
<dbReference type="InterPro" id="IPR006171">
    <property type="entry name" value="TOPRIM_dom"/>
</dbReference>
<feature type="domain" description="Toprim" evidence="1">
    <location>
        <begin position="197"/>
        <end position="283"/>
    </location>
</feature>
<evidence type="ECO:0000313" key="3">
    <source>
        <dbReference type="EMBL" id="MCF3947795.1"/>
    </source>
</evidence>
<sequence>MPDKIKAIAARLNLHRFGREWRGRCPACGYGSGAFSVTIGTHGKLLFWCAACQDRAALAATLEAAGAGQLPARHDDDGAEAHRAAEAKRKARDAAATIWNGSVPARHDDPAGRYLASRRLEIAIGNSALRYRRDTPHPDRRRYPALICRVDGVQGELIAIHRIYVRPDGTKANTMPSKAAKGPIWGGAIRFGTGPEVVIAEGPETALAAGILLNLPSWSAIAAGNLAKGLVLPPDVRSVVIAADHDKPGIEAAQDACRRWRREGRAVRLVLPHGEGSDFADLLADLMNKRGAQ</sequence>
<accession>A0ABS9E080</accession>
<dbReference type="InterPro" id="IPR034154">
    <property type="entry name" value="TOPRIM_DnaG/twinkle"/>
</dbReference>
<dbReference type="Pfam" id="PF23639">
    <property type="entry name" value="DUF7146"/>
    <property type="match status" value="1"/>
</dbReference>
<dbReference type="EMBL" id="JAKGBZ010000030">
    <property type="protein sequence ID" value="MCF3947795.1"/>
    <property type="molecule type" value="Genomic_DNA"/>
</dbReference>
<dbReference type="Pfam" id="PF13362">
    <property type="entry name" value="Toprim_3"/>
    <property type="match status" value="1"/>
</dbReference>
<evidence type="ECO:0000313" key="4">
    <source>
        <dbReference type="Proteomes" id="UP001521209"/>
    </source>
</evidence>
<organism evidence="3 4">
    <name type="scientific">Acidiphilium iwatense</name>
    <dbReference type="NCBI Taxonomy" id="768198"/>
    <lineage>
        <taxon>Bacteria</taxon>
        <taxon>Pseudomonadati</taxon>
        <taxon>Pseudomonadota</taxon>
        <taxon>Alphaproteobacteria</taxon>
        <taxon>Acetobacterales</taxon>
        <taxon>Acidocellaceae</taxon>
        <taxon>Acidiphilium</taxon>
    </lineage>
</organism>
<keyword evidence="4" id="KW-1185">Reference proteome</keyword>
<dbReference type="InterPro" id="IPR055570">
    <property type="entry name" value="DUF7146"/>
</dbReference>
<gene>
    <name evidence="3" type="ORF">L2A60_14020</name>
</gene>
<comment type="caution">
    <text evidence="3">The sequence shown here is derived from an EMBL/GenBank/DDBJ whole genome shotgun (WGS) entry which is preliminary data.</text>
</comment>
<evidence type="ECO:0000259" key="2">
    <source>
        <dbReference type="Pfam" id="PF23639"/>
    </source>
</evidence>
<protein>
    <submittedName>
        <fullName evidence="3">Toprim domain-containing protein</fullName>
    </submittedName>
</protein>
<reference evidence="3 4" key="1">
    <citation type="submission" date="2022-01" db="EMBL/GenBank/DDBJ databases">
        <authorList>
            <person name="Won M."/>
            <person name="Kim S.-J."/>
            <person name="Kwon S.-W."/>
        </authorList>
    </citation>
    <scope>NUCLEOTIDE SEQUENCE [LARGE SCALE GENOMIC DNA]</scope>
    <source>
        <strain evidence="3 4">KCTC 23505</strain>
    </source>
</reference>
<proteinExistence type="predicted"/>
<evidence type="ECO:0000259" key="1">
    <source>
        <dbReference type="Pfam" id="PF13362"/>
    </source>
</evidence>
<dbReference type="CDD" id="cd01029">
    <property type="entry name" value="TOPRIM_primases"/>
    <property type="match status" value="1"/>
</dbReference>
<name>A0ABS9E080_9PROT</name>
<feature type="domain" description="DUF7146" evidence="2">
    <location>
        <begin position="90"/>
        <end position="191"/>
    </location>
</feature>
<dbReference type="Proteomes" id="UP001521209">
    <property type="component" value="Unassembled WGS sequence"/>
</dbReference>